<dbReference type="Proteomes" id="UP000245449">
    <property type="component" value="Unassembled WGS sequence"/>
</dbReference>
<name>A0A2U1JG81_9FLAO</name>
<feature type="domain" description="ABC transporter" evidence="5">
    <location>
        <begin position="50"/>
        <end position="270"/>
    </location>
</feature>
<keyword evidence="2" id="KW-0813">Transport</keyword>
<dbReference type="EMBL" id="QCZI01000021">
    <property type="protein sequence ID" value="PWA04035.1"/>
    <property type="molecule type" value="Genomic_DNA"/>
</dbReference>
<dbReference type="InterPro" id="IPR015860">
    <property type="entry name" value="ABC_transpr_TagH-like"/>
</dbReference>
<dbReference type="CDD" id="cd10147">
    <property type="entry name" value="Wzt_C-like"/>
    <property type="match status" value="1"/>
</dbReference>
<dbReference type="Gene3D" id="3.40.50.300">
    <property type="entry name" value="P-loop containing nucleotide triphosphate hydrolases"/>
    <property type="match status" value="1"/>
</dbReference>
<dbReference type="Pfam" id="PF00005">
    <property type="entry name" value="ABC_tran"/>
    <property type="match status" value="1"/>
</dbReference>
<dbReference type="InterPro" id="IPR003593">
    <property type="entry name" value="AAA+_ATPase"/>
</dbReference>
<dbReference type="Gene3D" id="2.70.50.60">
    <property type="entry name" value="abc- transporter (atp binding component) like domain"/>
    <property type="match status" value="1"/>
</dbReference>
<proteinExistence type="inferred from homology"/>
<dbReference type="Pfam" id="PF14524">
    <property type="entry name" value="Wzt_C"/>
    <property type="match status" value="1"/>
</dbReference>
<evidence type="ECO:0000256" key="2">
    <source>
        <dbReference type="ARBA" id="ARBA00022448"/>
    </source>
</evidence>
<comment type="caution">
    <text evidence="6">The sequence shown here is derived from an EMBL/GenBank/DDBJ whole genome shotgun (WGS) entry which is preliminary data.</text>
</comment>
<keyword evidence="3" id="KW-0547">Nucleotide-binding</keyword>
<dbReference type="GO" id="GO:0016887">
    <property type="term" value="F:ATP hydrolysis activity"/>
    <property type="evidence" value="ECO:0007669"/>
    <property type="project" value="InterPro"/>
</dbReference>
<evidence type="ECO:0000256" key="3">
    <source>
        <dbReference type="ARBA" id="ARBA00022741"/>
    </source>
</evidence>
<keyword evidence="7" id="KW-1185">Reference proteome</keyword>
<evidence type="ECO:0000256" key="4">
    <source>
        <dbReference type="ARBA" id="ARBA00022840"/>
    </source>
</evidence>
<accession>A0A2U1JG81</accession>
<dbReference type="OrthoDB" id="9801987at2"/>
<dbReference type="GO" id="GO:0140359">
    <property type="term" value="F:ABC-type transporter activity"/>
    <property type="evidence" value="ECO:0007669"/>
    <property type="project" value="InterPro"/>
</dbReference>
<dbReference type="RefSeq" id="WP_116725819.1">
    <property type="nucleotide sequence ID" value="NZ_QCZI01000021.1"/>
</dbReference>
<dbReference type="PROSITE" id="PS50893">
    <property type="entry name" value="ABC_TRANSPORTER_2"/>
    <property type="match status" value="1"/>
</dbReference>
<dbReference type="InterPro" id="IPR027417">
    <property type="entry name" value="P-loop_NTPase"/>
</dbReference>
<dbReference type="GO" id="GO:0016020">
    <property type="term" value="C:membrane"/>
    <property type="evidence" value="ECO:0007669"/>
    <property type="project" value="InterPro"/>
</dbReference>
<dbReference type="InterPro" id="IPR029439">
    <property type="entry name" value="Wzt_C"/>
</dbReference>
<dbReference type="SMART" id="SM00382">
    <property type="entry name" value="AAA"/>
    <property type="match status" value="1"/>
</dbReference>
<comment type="similarity">
    <text evidence="1">Belongs to the ABC transporter superfamily.</text>
</comment>
<dbReference type="PANTHER" id="PTHR46743">
    <property type="entry name" value="TEICHOIC ACIDS EXPORT ATP-BINDING PROTEIN TAGH"/>
    <property type="match status" value="1"/>
</dbReference>
<dbReference type="InterPro" id="IPR003439">
    <property type="entry name" value="ABC_transporter-like_ATP-bd"/>
</dbReference>
<sequence length="421" mass="47027">MKKDIILKAENISKQYRLGQVGTGTLSHDLNRWWHQVRGKENPYLKIGETNDRSVKGSSDYVWALQDINFEVERGEVLGIIGKNGAGKSTLLKILSKVTTPTTGSIKSKGRIASLLEVGTGFNPELTGKENIYLNGAILGMTKKEIASKIVEIVEFSGCERYINTPVKRYSSGMTVRLAFAVAAFLEPEILVVDEVLAVGDAEFQKKAIGKMQDISRQGGRTVLFVSHNMAAVKSLCTKTIILEHGKVVFEGGTEAGIDYYLRSNQYEAYRGNYINETIEETGFVSIALIDKDKVIRTEFGFDETISIKIKIKVAENHLNAHMGFRVVDRNERIIFTTQVQLADKINSAGMHEFEVQFPVKFLVPNTFKLTFGIHIPNVELIDYQEECLSFEIIETGSEFHIYGNNDNGCVIVDCDWCLTS</sequence>
<evidence type="ECO:0000313" key="7">
    <source>
        <dbReference type="Proteomes" id="UP000245449"/>
    </source>
</evidence>
<dbReference type="PANTHER" id="PTHR46743:SF2">
    <property type="entry name" value="TEICHOIC ACIDS EXPORT ATP-BINDING PROTEIN TAGH"/>
    <property type="match status" value="1"/>
</dbReference>
<protein>
    <submittedName>
        <fullName evidence="6">ABC transporter ATP-binding protein</fullName>
    </submittedName>
</protein>
<evidence type="ECO:0000256" key="1">
    <source>
        <dbReference type="ARBA" id="ARBA00005417"/>
    </source>
</evidence>
<dbReference type="InterPro" id="IPR050683">
    <property type="entry name" value="Bact_Polysacc_Export_ATP-bd"/>
</dbReference>
<dbReference type="CDD" id="cd03220">
    <property type="entry name" value="ABC_KpsT_Wzt"/>
    <property type="match status" value="1"/>
</dbReference>
<dbReference type="GO" id="GO:0005524">
    <property type="term" value="F:ATP binding"/>
    <property type="evidence" value="ECO:0007669"/>
    <property type="project" value="UniProtKB-KW"/>
</dbReference>
<dbReference type="AlphaFoldDB" id="A0A2U1JG81"/>
<reference evidence="6 7" key="1">
    <citation type="submission" date="2018-04" db="EMBL/GenBank/DDBJ databases">
        <title>Flavobacterium sp. nov., isolated from glacier ice.</title>
        <authorList>
            <person name="Liu Q."/>
            <person name="Xin Y.-H."/>
        </authorList>
    </citation>
    <scope>NUCLEOTIDE SEQUENCE [LARGE SCALE GENOMIC DNA]</scope>
    <source>
        <strain evidence="6 7">RB1R5</strain>
    </source>
</reference>
<keyword evidence="4 6" id="KW-0067">ATP-binding</keyword>
<evidence type="ECO:0000313" key="6">
    <source>
        <dbReference type="EMBL" id="PWA04035.1"/>
    </source>
</evidence>
<gene>
    <name evidence="6" type="ORF">DB895_13080</name>
</gene>
<dbReference type="SUPFAM" id="SSF52540">
    <property type="entry name" value="P-loop containing nucleoside triphosphate hydrolases"/>
    <property type="match status" value="1"/>
</dbReference>
<evidence type="ECO:0000259" key="5">
    <source>
        <dbReference type="PROSITE" id="PS50893"/>
    </source>
</evidence>
<organism evidence="6 7">
    <name type="scientific">Flavobacterium psychrotolerans</name>
    <dbReference type="NCBI Taxonomy" id="2169410"/>
    <lineage>
        <taxon>Bacteria</taxon>
        <taxon>Pseudomonadati</taxon>
        <taxon>Bacteroidota</taxon>
        <taxon>Flavobacteriia</taxon>
        <taxon>Flavobacteriales</taxon>
        <taxon>Flavobacteriaceae</taxon>
        <taxon>Flavobacterium</taxon>
    </lineage>
</organism>